<feature type="compositionally biased region" description="Basic and acidic residues" evidence="1">
    <location>
        <begin position="1035"/>
        <end position="1055"/>
    </location>
</feature>
<feature type="compositionally biased region" description="Low complexity" evidence="1">
    <location>
        <begin position="414"/>
        <end position="424"/>
    </location>
</feature>
<feature type="domain" description="BZIP" evidence="2">
    <location>
        <begin position="63"/>
        <end position="77"/>
    </location>
</feature>
<feature type="compositionally biased region" description="Basic and acidic residues" evidence="1">
    <location>
        <begin position="1381"/>
        <end position="1390"/>
    </location>
</feature>
<feature type="compositionally biased region" description="Polar residues" evidence="1">
    <location>
        <begin position="687"/>
        <end position="698"/>
    </location>
</feature>
<feature type="compositionally biased region" description="Basic and acidic residues" evidence="1">
    <location>
        <begin position="812"/>
        <end position="827"/>
    </location>
</feature>
<evidence type="ECO:0000259" key="2">
    <source>
        <dbReference type="PROSITE" id="PS00036"/>
    </source>
</evidence>
<proteinExistence type="predicted"/>
<feature type="compositionally biased region" description="Basic and acidic residues" evidence="1">
    <location>
        <begin position="923"/>
        <end position="932"/>
    </location>
</feature>
<feature type="region of interest" description="Disordered" evidence="1">
    <location>
        <begin position="117"/>
        <end position="223"/>
    </location>
</feature>
<feature type="compositionally biased region" description="Low complexity" evidence="1">
    <location>
        <begin position="513"/>
        <end position="522"/>
    </location>
</feature>
<feature type="compositionally biased region" description="Basic residues" evidence="1">
    <location>
        <begin position="62"/>
        <end position="78"/>
    </location>
</feature>
<feature type="region of interest" description="Disordered" evidence="1">
    <location>
        <begin position="1282"/>
        <end position="1302"/>
    </location>
</feature>
<feature type="region of interest" description="Disordered" evidence="1">
    <location>
        <begin position="1210"/>
        <end position="1235"/>
    </location>
</feature>
<feature type="compositionally biased region" description="Low complexity" evidence="1">
    <location>
        <begin position="389"/>
        <end position="400"/>
    </location>
</feature>
<feature type="region of interest" description="Disordered" evidence="1">
    <location>
        <begin position="906"/>
        <end position="1126"/>
    </location>
</feature>
<feature type="region of interest" description="Disordered" evidence="1">
    <location>
        <begin position="812"/>
        <end position="846"/>
    </location>
</feature>
<feature type="compositionally biased region" description="Basic residues" evidence="1">
    <location>
        <begin position="725"/>
        <end position="736"/>
    </location>
</feature>
<feature type="compositionally biased region" description="Basic residues" evidence="1">
    <location>
        <begin position="26"/>
        <end position="36"/>
    </location>
</feature>
<feature type="region of interest" description="Disordered" evidence="1">
    <location>
        <begin position="24"/>
        <end position="89"/>
    </location>
</feature>
<dbReference type="PROSITE" id="PS00036">
    <property type="entry name" value="BZIP_BASIC"/>
    <property type="match status" value="1"/>
</dbReference>
<dbReference type="GO" id="GO:0003700">
    <property type="term" value="F:DNA-binding transcription factor activity"/>
    <property type="evidence" value="ECO:0007669"/>
    <property type="project" value="InterPro"/>
</dbReference>
<feature type="compositionally biased region" description="Low complexity" evidence="1">
    <location>
        <begin position="1287"/>
        <end position="1299"/>
    </location>
</feature>
<feature type="region of interest" description="Disordered" evidence="1">
    <location>
        <begin position="1587"/>
        <end position="1607"/>
    </location>
</feature>
<feature type="compositionally biased region" description="Basic and acidic residues" evidence="1">
    <location>
        <begin position="646"/>
        <end position="660"/>
    </location>
</feature>
<feature type="compositionally biased region" description="Basic and acidic residues" evidence="1">
    <location>
        <begin position="1322"/>
        <end position="1332"/>
    </location>
</feature>
<feature type="compositionally biased region" description="Polar residues" evidence="1">
    <location>
        <begin position="186"/>
        <end position="201"/>
    </location>
</feature>
<evidence type="ECO:0000313" key="4">
    <source>
        <dbReference type="Proteomes" id="UP000053766"/>
    </source>
</evidence>
<feature type="compositionally biased region" description="Basic residues" evidence="1">
    <location>
        <begin position="1112"/>
        <end position="1126"/>
    </location>
</feature>
<evidence type="ECO:0000313" key="3">
    <source>
        <dbReference type="EMBL" id="KJH45082.1"/>
    </source>
</evidence>
<dbReference type="InterPro" id="IPR004827">
    <property type="entry name" value="bZIP"/>
</dbReference>
<keyword evidence="4" id="KW-1185">Reference proteome</keyword>
<feature type="compositionally biased region" description="Basic and acidic residues" evidence="1">
    <location>
        <begin position="1088"/>
        <end position="1111"/>
    </location>
</feature>
<feature type="region of interest" description="Disordered" evidence="1">
    <location>
        <begin position="244"/>
        <end position="343"/>
    </location>
</feature>
<dbReference type="EMBL" id="KN716428">
    <property type="protein sequence ID" value="KJH45082.1"/>
    <property type="molecule type" value="Genomic_DNA"/>
</dbReference>
<feature type="compositionally biased region" description="Basic and acidic residues" evidence="1">
    <location>
        <begin position="1407"/>
        <end position="1416"/>
    </location>
</feature>
<feature type="compositionally biased region" description="Basic and acidic residues" evidence="1">
    <location>
        <begin position="128"/>
        <end position="148"/>
    </location>
</feature>
<sequence length="1684" mass="189312">MASQAYDKVLTMVDRTVNNAGELLRRLKPRSSKQHSKRESVISEEYATSPTNLHNNSSVRTSRSHSNRKASRRRRRRRAAVDDPEASSDHCDVTIEHADNIFITYDSDVLAIKTSDKSFSSIRSRSSKRSDHDDVKPQEEPSSKKSVDEICPSGRSSKKKSKAKNLTNKDLTGKRDRSRKSERSASTKSSCRTTSLNVKKLTSSKEQRKSRHPSSSHASTKDAISKYACKGLCRRKFEQTVLGPSGEECEECFRTRRKLHPRDPYRKSQISSKASKSKEKSSKRTKLSMKKSLPIRHKKQRPIDPYRLPKNLTRSIAPKKKPDDKMPSVKKTATSNKMPLAKVSCPATKICSKISAPLKHAVAHSKSSKTQSKKSSEKPQLQRPHQQQKKSSATTASSKRVVAKKKSSPKQQKKSSATTASAKRVVAKKKSSPKPQIKSSATTASAKRVDAKNKSSHKQQKKSSATIAPTQRIDDGKKPSVKSIKKKLYPKDPYRPPKGKTKTAIPVKHVVGSSYSSSISTKSAKKTHSRDSYRLSTKSSRATDNKLRSSSKTSSKSRKKLYPRDPYRPPRKPSKANIPVKQDQNKKPSSTASKKLYVKPKSQVSLHSSKKLPKTKIPVAKKDHKAEKRGTKRDNQPRCTSQHAKNVNERRISSQKDSKKVNIVNHKLPTLKKTEPHLHKSDDQKSRVTNSLPSSNVDSGKVTVQLGFLANSSRKKYVRTPSLAHSKRSQGRKSTKLRMQGETKNSICSESSKKSMKKSSITSEESQKSIRKAEKSEVKQQPTESSGLAIEVYTTASGSVIMDPTPEFHRVEVEKLGKQYPRTETKSSLKKKHREEKRKHQQAKKCDSYLNLTLKQYAISGRKTVKPSEKAEKSEKPKKENKQAKKLDKVQSTLLIPMSSRQLVPAVAPTIQRTPVPPQSTAKKHDIVEKQTKMNAKATKLQRSDKFNPSKTHLSSSETKSASSSSVMNDSSKTFHNVDVNKLGKSYQRTESKRSQEKMHKKEHKKREHKQAKKCDSYLELLLKQNVISGRKTKKTSELSTTREFEEKRREKGEMTRVSSGAEESKSRKQLPVAQECPVSSTSQKAKSSREFQHVDVEKLGKRYPRTESKSSLKKKHKKEKRKLKHAKKYDSYLNLAINQYAISGRKVVKALQEHKEATEKLQKLPDIIDFPSETQLSEFKTKSTSSSSTSLVINEPEKKFHNVDVEKLGKTYPRTETKSSQKKRHKKEKLKQKRAKKYDSYLNLALKQYAVSGRKVIKALKERKKAADELRKLPDIVDSTSETQIAASEAKSTSSTSALHDPLRKFHHVDVEKLGKLYQRTDTKKSLEKKNKKEKRKHRQAMKSDSYLNFLLRQNLISGRKIGITSEPPSSSSTSTTSAKSDDKNRDKSSSILKTAIENTTSNVTTEKHGVKKPEMQTSKASQTTFDVDSKRRSIPSLLSSGRSYTNQCSPLDITTTPVLSPHTRSSLCRNFGTETASDASMKSTTNPKGCFTPSLISSVGRSGRSSILRSRAFDHTRTTTSVPQTQSSERRIPTTSILTKCNCSFERRSTPSIVSSGRSSMQPSCQVDLTTTPILSPHTRSTLYKNFNMQTPKPPTRRSDASHMGRSTLSLISSEQSSLPQSRTNINMSTPMYAPHTQSSKSQRCCSKTTTLLKPRRSADRRDCKKWVCSEEYLLNHKLLTD</sequence>
<feature type="compositionally biased region" description="Basic residues" evidence="1">
    <location>
        <begin position="1221"/>
        <end position="1235"/>
    </location>
</feature>
<feature type="compositionally biased region" description="Basic and acidic residues" evidence="1">
    <location>
        <begin position="988"/>
        <end position="1000"/>
    </location>
</feature>
<gene>
    <name evidence="3" type="ORF">DICVIV_08867</name>
</gene>
<feature type="region of interest" description="Disordered" evidence="1">
    <location>
        <begin position="359"/>
        <end position="790"/>
    </location>
</feature>
<reference evidence="3 4" key="1">
    <citation type="submission" date="2013-11" db="EMBL/GenBank/DDBJ databases">
        <title>Draft genome of the bovine lungworm Dictyocaulus viviparus.</title>
        <authorList>
            <person name="Mitreva M."/>
        </authorList>
    </citation>
    <scope>NUCLEOTIDE SEQUENCE [LARGE SCALE GENOMIC DNA]</scope>
    <source>
        <strain evidence="3 4">HannoverDv2000</strain>
    </source>
</reference>
<evidence type="ECO:0000256" key="1">
    <source>
        <dbReference type="SAM" id="MobiDB-lite"/>
    </source>
</evidence>
<protein>
    <recommendedName>
        <fullName evidence="2">BZIP domain-containing protein</fullName>
    </recommendedName>
</protein>
<organism evidence="3 4">
    <name type="scientific">Dictyocaulus viviparus</name>
    <name type="common">Bovine lungworm</name>
    <dbReference type="NCBI Taxonomy" id="29172"/>
    <lineage>
        <taxon>Eukaryota</taxon>
        <taxon>Metazoa</taxon>
        <taxon>Ecdysozoa</taxon>
        <taxon>Nematoda</taxon>
        <taxon>Chromadorea</taxon>
        <taxon>Rhabditida</taxon>
        <taxon>Rhabditina</taxon>
        <taxon>Rhabditomorpha</taxon>
        <taxon>Strongyloidea</taxon>
        <taxon>Metastrongylidae</taxon>
        <taxon>Dictyocaulus</taxon>
    </lineage>
</organism>
<feature type="region of interest" description="Disordered" evidence="1">
    <location>
        <begin position="1322"/>
        <end position="1346"/>
    </location>
</feature>
<feature type="compositionally biased region" description="Basic and acidic residues" evidence="1">
    <location>
        <begin position="171"/>
        <end position="185"/>
    </location>
</feature>
<accession>A0A0D8XMV2</accession>
<feature type="compositionally biased region" description="Polar residues" evidence="1">
    <location>
        <begin position="46"/>
        <end position="61"/>
    </location>
</feature>
<feature type="compositionally biased region" description="Basic residues" evidence="1">
    <location>
        <begin position="283"/>
        <end position="300"/>
    </location>
</feature>
<feature type="compositionally biased region" description="Basic residues" evidence="1">
    <location>
        <begin position="828"/>
        <end position="843"/>
    </location>
</feature>
<feature type="compositionally biased region" description="Basic residues" evidence="1">
    <location>
        <begin position="1001"/>
        <end position="1012"/>
    </location>
</feature>
<feature type="compositionally biased region" description="Basic and acidic residues" evidence="1">
    <location>
        <begin position="1210"/>
        <end position="1220"/>
    </location>
</feature>
<feature type="compositionally biased region" description="Basic residues" evidence="1">
    <location>
        <begin position="401"/>
        <end position="413"/>
    </location>
</feature>
<feature type="compositionally biased region" description="Basic residues" evidence="1">
    <location>
        <begin position="1333"/>
        <end position="1342"/>
    </location>
</feature>
<feature type="compositionally biased region" description="Low complexity" evidence="1">
    <location>
        <begin position="955"/>
        <end position="972"/>
    </location>
</feature>
<feature type="region of interest" description="Disordered" evidence="1">
    <location>
        <begin position="1362"/>
        <end position="1434"/>
    </location>
</feature>
<feature type="compositionally biased region" description="Basic and acidic residues" evidence="1">
    <location>
        <begin position="765"/>
        <end position="778"/>
    </location>
</feature>
<feature type="compositionally biased region" description="Basic and acidic residues" evidence="1">
    <location>
        <begin position="620"/>
        <end position="636"/>
    </location>
</feature>
<feature type="compositionally biased region" description="Basic and acidic residues" evidence="1">
    <location>
        <begin position="672"/>
        <end position="686"/>
    </location>
</feature>
<feature type="compositionally biased region" description="Basic residues" evidence="1">
    <location>
        <begin position="479"/>
        <end position="488"/>
    </location>
</feature>
<feature type="compositionally biased region" description="Basic and acidic residues" evidence="1">
    <location>
        <begin position="866"/>
        <end position="889"/>
    </location>
</feature>
<dbReference type="Proteomes" id="UP000053766">
    <property type="component" value="Unassembled WGS sequence"/>
</dbReference>
<reference evidence="4" key="2">
    <citation type="journal article" date="2016" name="Sci. Rep.">
        <title>Dictyocaulus viviparus genome, variome and transcriptome elucidate lungworm biology and support future intervention.</title>
        <authorList>
            <person name="McNulty S.N."/>
            <person name="Strube C."/>
            <person name="Rosa B.A."/>
            <person name="Martin J.C."/>
            <person name="Tyagi R."/>
            <person name="Choi Y.J."/>
            <person name="Wang Q."/>
            <person name="Hallsworth Pepin K."/>
            <person name="Zhang X."/>
            <person name="Ozersky P."/>
            <person name="Wilson R.K."/>
            <person name="Sternberg P.W."/>
            <person name="Gasser R.B."/>
            <person name="Mitreva M."/>
        </authorList>
    </citation>
    <scope>NUCLEOTIDE SEQUENCE [LARGE SCALE GENOMIC DNA]</scope>
    <source>
        <strain evidence="4">HannoverDv2000</strain>
    </source>
</reference>
<name>A0A0D8XMV2_DICVI</name>
<feature type="compositionally biased region" description="Low complexity" evidence="1">
    <location>
        <begin position="1366"/>
        <end position="1380"/>
    </location>
</feature>
<feature type="compositionally biased region" description="Polar residues" evidence="1">
    <location>
        <begin position="1417"/>
        <end position="1428"/>
    </location>
</feature>
<feature type="region of interest" description="Disordered" evidence="1">
    <location>
        <begin position="860"/>
        <end position="894"/>
    </location>
</feature>